<dbReference type="EMBL" id="JALXSQ010000007">
    <property type="protein sequence ID" value="MCT2042314.1"/>
    <property type="molecule type" value="Genomic_DNA"/>
</dbReference>
<feature type="compositionally biased region" description="Low complexity" evidence="1">
    <location>
        <begin position="94"/>
        <end position="115"/>
    </location>
</feature>
<comment type="caution">
    <text evidence="2">The sequence shown here is derived from an EMBL/GenBank/DDBJ whole genome shotgun (WGS) entry which is preliminary data.</text>
</comment>
<dbReference type="Proteomes" id="UP001525379">
    <property type="component" value="Unassembled WGS sequence"/>
</dbReference>
<gene>
    <name evidence="2" type="ORF">M3D15_03015</name>
</gene>
<dbReference type="Gene3D" id="1.10.287.700">
    <property type="entry name" value="Helix hairpin bin"/>
    <property type="match status" value="1"/>
</dbReference>
<feature type="region of interest" description="Disordered" evidence="1">
    <location>
        <begin position="81"/>
        <end position="119"/>
    </location>
</feature>
<protein>
    <recommendedName>
        <fullName evidence="4">WXG100 family type VII secretion target</fullName>
    </recommendedName>
</protein>
<accession>A0ABT2HVG9</accession>
<evidence type="ECO:0008006" key="4">
    <source>
        <dbReference type="Google" id="ProtNLM"/>
    </source>
</evidence>
<sequence>MATGMFGANTDELRALAGDFGDGSATTTEAKVTTATEVDGVIWMGIDAERFKMHYATAVAPMIKNLSIKLAQLDADLVRQADEQDECSDGRGGSNSSNQNGQNGQNQTGQNDQNQKQPSWDDYKDSWLYKLYKGHKDLVKLIKMPRTFIEFAEMLKGGHGLWGGGWKAMRAFEEALTESSRLHKWSRRLGDLLQLNPPKGWPLPNLSQKWSNFLTDKFGISQGLQEGLFGKTNRAFGKTLGLLGVAFDGYDAFNKFRTGDNAGGLYSTLKGALGIGSMVPGPVGIGCATASTGLFLYDNREWIAEKAGQLWEGTKQVAGDVWEGTKQVASDAWEGTKQVAGDVWEGTKQVASDTWEGTKQVANDVAEGAKQVAGDLAEGAKDVAGDIAEGAQNIADEVSSWVPPLPKIGW</sequence>
<reference evidence="2 3" key="1">
    <citation type="submission" date="2022-04" db="EMBL/GenBank/DDBJ databases">
        <title>Human microbiome associated bacterial genomes.</title>
        <authorList>
            <person name="Sandstrom S."/>
            <person name="Salamzade R."/>
            <person name="Kalan L.R."/>
        </authorList>
    </citation>
    <scope>NUCLEOTIDE SEQUENCE [LARGE SCALE GENOMIC DNA]</scope>
    <source>
        <strain evidence="3">p3-SID1799</strain>
    </source>
</reference>
<evidence type="ECO:0000256" key="1">
    <source>
        <dbReference type="SAM" id="MobiDB-lite"/>
    </source>
</evidence>
<keyword evidence="3" id="KW-1185">Reference proteome</keyword>
<dbReference type="RefSeq" id="WP_159421585.1">
    <property type="nucleotide sequence ID" value="NZ_JAFDPW010000001.1"/>
</dbReference>
<organism evidence="2 3">
    <name type="scientific">Pseudoclavibacter albus</name>
    <dbReference type="NCBI Taxonomy" id="272241"/>
    <lineage>
        <taxon>Bacteria</taxon>
        <taxon>Bacillati</taxon>
        <taxon>Actinomycetota</taxon>
        <taxon>Actinomycetes</taxon>
        <taxon>Micrococcales</taxon>
        <taxon>Microbacteriaceae</taxon>
        <taxon>Pseudoclavibacter</taxon>
    </lineage>
</organism>
<evidence type="ECO:0000313" key="2">
    <source>
        <dbReference type="EMBL" id="MCT2042314.1"/>
    </source>
</evidence>
<proteinExistence type="predicted"/>
<evidence type="ECO:0000313" key="3">
    <source>
        <dbReference type="Proteomes" id="UP001525379"/>
    </source>
</evidence>
<name>A0ABT2HVG9_9MICO</name>